<dbReference type="AlphaFoldDB" id="A0A5N6J0R0"/>
<keyword evidence="7 9" id="KW-0503">Monooxygenase</keyword>
<evidence type="ECO:0000256" key="3">
    <source>
        <dbReference type="ARBA" id="ARBA00022617"/>
    </source>
</evidence>
<evidence type="ECO:0000256" key="8">
    <source>
        <dbReference type="PIRSR" id="PIRSR602401-1"/>
    </source>
</evidence>
<dbReference type="GO" id="GO:0016705">
    <property type="term" value="F:oxidoreductase activity, acting on paired donors, with incorporation or reduction of molecular oxygen"/>
    <property type="evidence" value="ECO:0007669"/>
    <property type="project" value="InterPro"/>
</dbReference>
<feature type="binding site" description="axial binding residue" evidence="8">
    <location>
        <position position="439"/>
    </location>
    <ligand>
        <name>heme</name>
        <dbReference type="ChEBI" id="CHEBI:30413"/>
    </ligand>
    <ligandPart>
        <name>Fe</name>
        <dbReference type="ChEBI" id="CHEBI:18248"/>
    </ligandPart>
</feature>
<evidence type="ECO:0000256" key="1">
    <source>
        <dbReference type="ARBA" id="ARBA00001971"/>
    </source>
</evidence>
<keyword evidence="6 8" id="KW-0408">Iron</keyword>
<dbReference type="PANTHER" id="PTHR24305:SF157">
    <property type="entry name" value="N-ACETYLTRYPTOPHAN 6-HYDROXYLASE IVOC-RELATED"/>
    <property type="match status" value="1"/>
</dbReference>
<evidence type="ECO:0000313" key="11">
    <source>
        <dbReference type="Proteomes" id="UP000326289"/>
    </source>
</evidence>
<comment type="cofactor">
    <cofactor evidence="1 8">
        <name>heme</name>
        <dbReference type="ChEBI" id="CHEBI:30413"/>
    </cofactor>
</comment>
<gene>
    <name evidence="10" type="ORF">BDV30DRAFT_227614</name>
</gene>
<comment type="similarity">
    <text evidence="2 9">Belongs to the cytochrome P450 family.</text>
</comment>
<evidence type="ECO:0000256" key="6">
    <source>
        <dbReference type="ARBA" id="ARBA00023004"/>
    </source>
</evidence>
<proteinExistence type="inferred from homology"/>
<dbReference type="InterPro" id="IPR036396">
    <property type="entry name" value="Cyt_P450_sf"/>
</dbReference>
<evidence type="ECO:0000256" key="2">
    <source>
        <dbReference type="ARBA" id="ARBA00010617"/>
    </source>
</evidence>
<reference evidence="10 11" key="1">
    <citation type="submission" date="2019-04" db="EMBL/GenBank/DDBJ databases">
        <title>Fungal friends and foes A comparative genomics study of 23 Aspergillus species from section Flavi.</title>
        <authorList>
            <consortium name="DOE Joint Genome Institute"/>
            <person name="Kjaerbolling I."/>
            <person name="Vesth T.C."/>
            <person name="Frisvad J.C."/>
            <person name="Nybo J.L."/>
            <person name="Theobald S."/>
            <person name="Kildgaard S."/>
            <person name="Petersen T.I."/>
            <person name="Kuo A."/>
            <person name="Sato A."/>
            <person name="Lyhne E.K."/>
            <person name="Kogle M.E."/>
            <person name="Wiebenga A."/>
            <person name="Kun R.S."/>
            <person name="Lubbers R.J."/>
            <person name="Makela M.R."/>
            <person name="Barry K."/>
            <person name="Chovatia M."/>
            <person name="Clum A."/>
            <person name="Daum C."/>
            <person name="Haridas S."/>
            <person name="He G."/>
            <person name="LaButti K."/>
            <person name="Lipzen A."/>
            <person name="Mondo S."/>
            <person name="Pangilinan J."/>
            <person name="Riley R."/>
            <person name="Salamov A."/>
            <person name="Simmons B.A."/>
            <person name="Magnuson J.K."/>
            <person name="Henrissat B."/>
            <person name="Mortensen U.H."/>
            <person name="Larsen T.O."/>
            <person name="De vries R.P."/>
            <person name="Grigoriev I.V."/>
            <person name="Machida M."/>
            <person name="Baker S.E."/>
            <person name="Andersen M.R."/>
        </authorList>
    </citation>
    <scope>NUCLEOTIDE SEQUENCE [LARGE SCALE GENOMIC DNA]</scope>
    <source>
        <strain evidence="10 11">CBS 117635</strain>
    </source>
</reference>
<keyword evidence="11" id="KW-1185">Reference proteome</keyword>
<evidence type="ECO:0000256" key="5">
    <source>
        <dbReference type="ARBA" id="ARBA00023002"/>
    </source>
</evidence>
<protein>
    <submittedName>
        <fullName evidence="10">Cytochrome P450</fullName>
    </submittedName>
</protein>
<dbReference type="GO" id="GO:0020037">
    <property type="term" value="F:heme binding"/>
    <property type="evidence" value="ECO:0007669"/>
    <property type="project" value="InterPro"/>
</dbReference>
<evidence type="ECO:0000313" key="10">
    <source>
        <dbReference type="EMBL" id="KAB8272215.1"/>
    </source>
</evidence>
<dbReference type="PRINTS" id="PR00463">
    <property type="entry name" value="EP450I"/>
</dbReference>
<dbReference type="InterPro" id="IPR002401">
    <property type="entry name" value="Cyt_P450_E_grp-I"/>
</dbReference>
<organism evidence="10 11">
    <name type="scientific">Aspergillus minisclerotigenes</name>
    <dbReference type="NCBI Taxonomy" id="656917"/>
    <lineage>
        <taxon>Eukaryota</taxon>
        <taxon>Fungi</taxon>
        <taxon>Dikarya</taxon>
        <taxon>Ascomycota</taxon>
        <taxon>Pezizomycotina</taxon>
        <taxon>Eurotiomycetes</taxon>
        <taxon>Eurotiomycetidae</taxon>
        <taxon>Eurotiales</taxon>
        <taxon>Aspergillaceae</taxon>
        <taxon>Aspergillus</taxon>
        <taxon>Aspergillus subgen. Circumdati</taxon>
    </lineage>
</organism>
<dbReference type="PROSITE" id="PS00086">
    <property type="entry name" value="CYTOCHROME_P450"/>
    <property type="match status" value="1"/>
</dbReference>
<dbReference type="CDD" id="cd11062">
    <property type="entry name" value="CYP58-like"/>
    <property type="match status" value="1"/>
</dbReference>
<sequence>MALLQAVETSFILLALWTAVEAIRRLFFHSLSHIPGPRLAALTWWYEFYYDAVQPGQYVFKIQELHKQYGPIIRVTPDEIHINDVGYLDTIYAPSMTRLDKYDYQLRTLRVPGGIGTTADYYLHKIRREALAPFFNKRNVLSLEGVITEKVNQLCGLIAKHAATATPVNLSDAFYGFSNDVVNNCLFAHQTDVLADEQEAARLRHNSHELLKGINMNKHFPWIPDILEALPQFLTRPVMPPGLIDMLELFDRVRAELTTIITEKASKTSSEKKSINPGTKESVYKSVLDNPNLPASEKALLRLEQEGALLTLAGTESPAQTLNTILYHLLANPSLLTKLRKELATLPTPSTWTQLEQLPYLSAIIEEGNRLTFGVTARTARIQHQPITYTPSAITTLSAHTAESVFPDPYVFRPERWLGDEGRERRKFQLAFSRGGRKCLGIELARAELYLVTAALVRKFDLVLWETDERDVSFEHDYHVAMPRDGSRGVRVVARVR</sequence>
<dbReference type="SUPFAM" id="SSF48264">
    <property type="entry name" value="Cytochrome P450"/>
    <property type="match status" value="1"/>
</dbReference>
<dbReference type="PANTHER" id="PTHR24305">
    <property type="entry name" value="CYTOCHROME P450"/>
    <property type="match status" value="1"/>
</dbReference>
<dbReference type="InterPro" id="IPR017972">
    <property type="entry name" value="Cyt_P450_CS"/>
</dbReference>
<dbReference type="GO" id="GO:0004497">
    <property type="term" value="F:monooxygenase activity"/>
    <property type="evidence" value="ECO:0007669"/>
    <property type="project" value="UniProtKB-KW"/>
</dbReference>
<dbReference type="GO" id="GO:0005506">
    <property type="term" value="F:iron ion binding"/>
    <property type="evidence" value="ECO:0007669"/>
    <property type="project" value="InterPro"/>
</dbReference>
<name>A0A5N6J0R0_9EURO</name>
<keyword evidence="3 8" id="KW-0349">Heme</keyword>
<dbReference type="EMBL" id="ML732808">
    <property type="protein sequence ID" value="KAB8272215.1"/>
    <property type="molecule type" value="Genomic_DNA"/>
</dbReference>
<evidence type="ECO:0000256" key="7">
    <source>
        <dbReference type="ARBA" id="ARBA00023033"/>
    </source>
</evidence>
<dbReference type="InterPro" id="IPR001128">
    <property type="entry name" value="Cyt_P450"/>
</dbReference>
<keyword evidence="5 9" id="KW-0560">Oxidoreductase</keyword>
<evidence type="ECO:0000256" key="9">
    <source>
        <dbReference type="RuleBase" id="RU000461"/>
    </source>
</evidence>
<accession>A0A5N6J0R0</accession>
<dbReference type="InterPro" id="IPR050121">
    <property type="entry name" value="Cytochrome_P450_monoxygenase"/>
</dbReference>
<evidence type="ECO:0000256" key="4">
    <source>
        <dbReference type="ARBA" id="ARBA00022723"/>
    </source>
</evidence>
<keyword evidence="4 8" id="KW-0479">Metal-binding</keyword>
<dbReference type="Gene3D" id="1.10.630.10">
    <property type="entry name" value="Cytochrome P450"/>
    <property type="match status" value="1"/>
</dbReference>
<dbReference type="Pfam" id="PF00067">
    <property type="entry name" value="p450"/>
    <property type="match status" value="1"/>
</dbReference>
<dbReference type="Proteomes" id="UP000326289">
    <property type="component" value="Unassembled WGS sequence"/>
</dbReference>